<dbReference type="InterPro" id="IPR013320">
    <property type="entry name" value="ConA-like_dom_sf"/>
</dbReference>
<keyword evidence="6" id="KW-1185">Reference proteome</keyword>
<dbReference type="SUPFAM" id="SSF49899">
    <property type="entry name" value="Concanavalin A-like lectins/glucanases"/>
    <property type="match status" value="2"/>
</dbReference>
<feature type="domain" description="LamG-like jellyroll fold" evidence="4">
    <location>
        <begin position="759"/>
        <end position="899"/>
    </location>
</feature>
<protein>
    <submittedName>
        <fullName evidence="5">Concanavalin A-like lectin/glucanase superfamily protein</fullName>
    </submittedName>
</protein>
<accession>A0A495VXQ4</accession>
<keyword evidence="1 3" id="KW-0732">Signal</keyword>
<keyword evidence="5" id="KW-0430">Lectin</keyword>
<dbReference type="Gene3D" id="2.60.120.200">
    <property type="match status" value="2"/>
</dbReference>
<proteinExistence type="predicted"/>
<reference evidence="5 6" key="1">
    <citation type="submission" date="2018-10" db="EMBL/GenBank/DDBJ databases">
        <title>Sequencing the genomes of 1000 actinobacteria strains.</title>
        <authorList>
            <person name="Klenk H.-P."/>
        </authorList>
    </citation>
    <scope>NUCLEOTIDE SEQUENCE [LARGE SCALE GENOMIC DNA]</scope>
    <source>
        <strain evidence="5 6">DSM 43800</strain>
    </source>
</reference>
<evidence type="ECO:0000259" key="4">
    <source>
        <dbReference type="SMART" id="SM00560"/>
    </source>
</evidence>
<evidence type="ECO:0000256" key="1">
    <source>
        <dbReference type="ARBA" id="ARBA00022729"/>
    </source>
</evidence>
<dbReference type="PANTHER" id="PTHR46943:SF1">
    <property type="entry name" value="PENTRAXIN-RELATED PROTEIN PTX3"/>
    <property type="match status" value="1"/>
</dbReference>
<name>A0A495VXQ4_9PSEU</name>
<dbReference type="InterPro" id="IPR006558">
    <property type="entry name" value="LamG-like"/>
</dbReference>
<evidence type="ECO:0000313" key="6">
    <source>
        <dbReference type="Proteomes" id="UP000282084"/>
    </source>
</evidence>
<gene>
    <name evidence="5" type="ORF">C8E97_2703</name>
</gene>
<dbReference type="OrthoDB" id="324838at2"/>
<dbReference type="AlphaFoldDB" id="A0A495VXQ4"/>
<evidence type="ECO:0000256" key="2">
    <source>
        <dbReference type="ARBA" id="ARBA00023157"/>
    </source>
</evidence>
<feature type="signal peptide" evidence="3">
    <location>
        <begin position="1"/>
        <end position="34"/>
    </location>
</feature>
<feature type="chain" id="PRO_5019726720" evidence="3">
    <location>
        <begin position="35"/>
        <end position="1120"/>
    </location>
</feature>
<keyword evidence="2" id="KW-1015">Disulfide bond</keyword>
<dbReference type="Pfam" id="PF13385">
    <property type="entry name" value="Laminin_G_3"/>
    <property type="match status" value="2"/>
</dbReference>
<feature type="domain" description="LamG-like jellyroll fold" evidence="4">
    <location>
        <begin position="973"/>
        <end position="1111"/>
    </location>
</feature>
<dbReference type="GO" id="GO:0006955">
    <property type="term" value="P:immune response"/>
    <property type="evidence" value="ECO:0007669"/>
    <property type="project" value="InterPro"/>
</dbReference>
<dbReference type="EMBL" id="RBXO01000001">
    <property type="protein sequence ID" value="RKT54106.1"/>
    <property type="molecule type" value="Genomic_DNA"/>
</dbReference>
<comment type="caution">
    <text evidence="5">The sequence shown here is derived from an EMBL/GenBank/DDBJ whole genome shotgun (WGS) entry which is preliminary data.</text>
</comment>
<dbReference type="GO" id="GO:0030246">
    <property type="term" value="F:carbohydrate binding"/>
    <property type="evidence" value="ECO:0007669"/>
    <property type="project" value="UniProtKB-KW"/>
</dbReference>
<evidence type="ECO:0000256" key="3">
    <source>
        <dbReference type="SAM" id="SignalP"/>
    </source>
</evidence>
<sequence>MALGGSRARRRGLGVVLAAVLGFSVTAAPASAFAAPDPVPTDEAAASAAARAQGRPVLVESLTSEVSEVRANPDGSFTMTQSLEPERVRRGSGWVPVDLTLVQRPEGGIVPVATPVDVELSDGGSVGREPLAVVGKDGREVGLDWQGDLPRPVLSGDTATYPEVYPGVDLAVRVTARGFSQVLVVKTPEAAKNPALRKVTFGSHAKGVEVVVAPGQGKAQARVAATRADGLRVTDPKGELVFGGDASRMWDSTGTRSGAAGPGDAGREAAMGVEVGDGTVAVVPDADFLASADRKFPVYIDPEYWWAGNRNHHAVVQTIAPDAHNYDSTAGVLNDLKAGRVLDGQWLTSRSFIEMDTWGVRYKQVIRSQLRTRVAHSYSCGGGATELWWTDRISWHTTWNAQPWWKQLLDSTSVSNNARHCPSGGGADLDVTAAVQGASNAGDGSVTFGLRARDENDQDSWRRFDLNPTLEVVYNSYPNSPVELGMEGGLLPCVYGDGRPYVATTTPRLRGRVSDPDSDAILTDVGFAVHRGPITNSYWVAGPVAYNIPSGSFAEVTVPAEVLLEGEVYNWSMYAGDGNVRSNWAGNCEFKVDTTPPVAPAVESASYPYDQPAGGLGRTGQFELKPNGADDVQYYLYSFTEQQNDDPQTRVNANGVGGSALIQWTPSLEGPQTLFVRSVDRAGNRSEIYRYKVFVQAGASGPIAHWKLDGNLSDASGNNRPLHVFNQPDLTAPGYHMGGVSFDGVDDRIFSGKLIDTTKSFSVSAWVKLTERGRWVTMVSQDGAQVSGFFLGVSASDDRWSMTMASSDSGQAGVYRALSHNPPVANEWTHLVGTFDSATKQLTLHVNGVREGVTTAHGGGWLADGNFLVGRAKWNGQPTDFFPGAVDEVRVYDRVLQPAEAAELANQAYPRAHYALDEGSGTTTKDVVTGADATFSGNSSWSVEEFTAARFAGNAGPTIGTVRAPRPNFRTDRSYTVSAWVRLDRLDEYARTAVSPGSTDFAPFLLQYRPEHRKWNLMVLCDNRPCGWNVLSVDDAVANEWVLLTGVYDYAAKEARLYVNGRLSGRQTGVKGWNNDGELLIGRTRFSSKDVDPWRGEIDDVRIYSGVLSDEEIGRLLVRA</sequence>
<evidence type="ECO:0000313" key="5">
    <source>
        <dbReference type="EMBL" id="RKT54106.1"/>
    </source>
</evidence>
<dbReference type="SMART" id="SM00560">
    <property type="entry name" value="LamGL"/>
    <property type="match status" value="2"/>
</dbReference>
<dbReference type="NCBIfam" id="NF033679">
    <property type="entry name" value="DNRLRE_dom"/>
    <property type="match status" value="1"/>
</dbReference>
<dbReference type="PANTHER" id="PTHR46943">
    <property type="entry name" value="PENTRAXIN-RELATED PROTEIN PTX3"/>
    <property type="match status" value="1"/>
</dbReference>
<organism evidence="5 6">
    <name type="scientific">Saccharothrix australiensis</name>
    <dbReference type="NCBI Taxonomy" id="2072"/>
    <lineage>
        <taxon>Bacteria</taxon>
        <taxon>Bacillati</taxon>
        <taxon>Actinomycetota</taxon>
        <taxon>Actinomycetes</taxon>
        <taxon>Pseudonocardiales</taxon>
        <taxon>Pseudonocardiaceae</taxon>
        <taxon>Saccharothrix</taxon>
    </lineage>
</organism>
<dbReference type="InterPro" id="IPR042837">
    <property type="entry name" value="PTX3"/>
</dbReference>
<dbReference type="Proteomes" id="UP000282084">
    <property type="component" value="Unassembled WGS sequence"/>
</dbReference>